<dbReference type="PANTHER" id="PTHR47939:SF5">
    <property type="entry name" value="PENTACOTRIPEPTIDE-REPEAT REGION OF PRORP DOMAIN-CONTAINING PROTEIN"/>
    <property type="match status" value="1"/>
</dbReference>
<sequence length="594" mass="67399">MWRKSLRSWTPLLPASSSSLFPQSHLPPPSNSIPPHTSQSPKPPLLLLKQYLPINNSLVATPSNFFSTSPQPNTQITYPANDDLSEKDDHDDNLGAAESARKLDGEMLRDVETVVACLRDFGGNSAEARKRLEQCNVRSSHELVVEVLSRLRNDWGPAFTFFLWAGKQPGYAHSAREYNSMIAILGKMRRFDTAWTLVHEMKGGTPSRPGPSLVTPQTLLILIRRYCAVHDVGRAINTFYAFKKFGFAPGIDDFHGLLSALCRYKNVEDAEHLLLCNESAFPFEAKSFNIVLNGWCNIMVYLREAKRFWRDMGNRGIPKDVVSYGNMISCKSKASNLTDVLKLYNEMREVGIEPDIKVYNAVVYALAKAKCMEDAKGLVKKMEEKGVAPNAVTFNSLIRPLCKAHQVDDARQVFDEMLQRGLTPSIRTYHAFFDVARSVDEVFELLNGMKEKGCSPEIETYIMLIRKLCRWRQDESVYRLWNEMIENGLSPDRSAYIVLIHGLFLNGKLEEASRYYEEMKMKGFLPEPKTEEMIQAWLSGKEVAEQSIVMDLERKRVTRDPLDKKPRGASWRQFLKQPGAISVTRDQGFSSFGS</sequence>
<feature type="region of interest" description="Disordered" evidence="4">
    <location>
        <begin position="63"/>
        <end position="93"/>
    </location>
</feature>
<protein>
    <submittedName>
        <fullName evidence="6">Pentatricopeptide repeat-containing protein At5g15010, mitochondrial</fullName>
    </submittedName>
</protein>
<gene>
    <name evidence="6" type="primary">LOC105046070</name>
</gene>
<dbReference type="KEGG" id="egu:105046070"/>
<organism evidence="5 6">
    <name type="scientific">Elaeis guineensis var. tenera</name>
    <name type="common">Oil palm</name>
    <dbReference type="NCBI Taxonomy" id="51953"/>
    <lineage>
        <taxon>Eukaryota</taxon>
        <taxon>Viridiplantae</taxon>
        <taxon>Streptophyta</taxon>
        <taxon>Embryophyta</taxon>
        <taxon>Tracheophyta</taxon>
        <taxon>Spermatophyta</taxon>
        <taxon>Magnoliopsida</taxon>
        <taxon>Liliopsida</taxon>
        <taxon>Arecaceae</taxon>
        <taxon>Arecoideae</taxon>
        <taxon>Cocoseae</taxon>
        <taxon>Elaeidinae</taxon>
        <taxon>Elaeis</taxon>
    </lineage>
</organism>
<evidence type="ECO:0000313" key="6">
    <source>
        <dbReference type="RefSeq" id="XP_029120557.1"/>
    </source>
</evidence>
<feature type="repeat" description="PPR" evidence="3">
    <location>
        <begin position="355"/>
        <end position="389"/>
    </location>
</feature>
<evidence type="ECO:0000256" key="4">
    <source>
        <dbReference type="SAM" id="MobiDB-lite"/>
    </source>
</evidence>
<feature type="repeat" description="PPR" evidence="3">
    <location>
        <begin position="457"/>
        <end position="491"/>
    </location>
</feature>
<reference evidence="6" key="1">
    <citation type="submission" date="2025-08" db="UniProtKB">
        <authorList>
            <consortium name="RefSeq"/>
        </authorList>
    </citation>
    <scope>IDENTIFICATION</scope>
</reference>
<dbReference type="InterPro" id="IPR011990">
    <property type="entry name" value="TPR-like_helical_dom_sf"/>
</dbReference>
<dbReference type="AlphaFoldDB" id="A0A8N4EWX2"/>
<accession>A0A8N4EWX2</accession>
<evidence type="ECO:0000313" key="5">
    <source>
        <dbReference type="Proteomes" id="UP000504607"/>
    </source>
</evidence>
<feature type="region of interest" description="Disordered" evidence="4">
    <location>
        <begin position="17"/>
        <end position="42"/>
    </location>
</feature>
<keyword evidence="2" id="KW-0677">Repeat</keyword>
<dbReference type="OrthoDB" id="185373at2759"/>
<feature type="repeat" description="PPR" evidence="3">
    <location>
        <begin position="492"/>
        <end position="526"/>
    </location>
</feature>
<dbReference type="InterPro" id="IPR002885">
    <property type="entry name" value="PPR_rpt"/>
</dbReference>
<dbReference type="PANTHER" id="PTHR47939">
    <property type="entry name" value="MEMBRANE-ASSOCIATED SALT-INDUCIBLE PROTEIN-LIKE"/>
    <property type="match status" value="1"/>
</dbReference>
<proteinExistence type="inferred from homology"/>
<feature type="repeat" description="PPR" evidence="3">
    <location>
        <begin position="320"/>
        <end position="354"/>
    </location>
</feature>
<dbReference type="Proteomes" id="UP000504607">
    <property type="component" value="Chromosome 5"/>
</dbReference>
<dbReference type="Pfam" id="PF13041">
    <property type="entry name" value="PPR_2"/>
    <property type="match status" value="2"/>
</dbReference>
<feature type="repeat" description="PPR" evidence="3">
    <location>
        <begin position="390"/>
        <end position="424"/>
    </location>
</feature>
<dbReference type="RefSeq" id="XP_029120557.1">
    <property type="nucleotide sequence ID" value="XM_029264724.1"/>
</dbReference>
<feature type="compositionally biased region" description="Polar residues" evidence="4">
    <location>
        <begin position="63"/>
        <end position="78"/>
    </location>
</feature>
<dbReference type="Gene3D" id="1.25.40.10">
    <property type="entry name" value="Tetratricopeptide repeat domain"/>
    <property type="match status" value="3"/>
</dbReference>
<evidence type="ECO:0000256" key="3">
    <source>
        <dbReference type="PROSITE-ProRule" id="PRU00708"/>
    </source>
</evidence>
<dbReference type="RefSeq" id="XP_073114474.1">
    <property type="nucleotide sequence ID" value="XM_073258373.1"/>
</dbReference>
<dbReference type="Pfam" id="PF01535">
    <property type="entry name" value="PPR"/>
    <property type="match status" value="3"/>
</dbReference>
<dbReference type="GeneID" id="105046070"/>
<comment type="similarity">
    <text evidence="1">Belongs to the PPR family. P subfamily.</text>
</comment>
<dbReference type="NCBIfam" id="TIGR00756">
    <property type="entry name" value="PPR"/>
    <property type="match status" value="6"/>
</dbReference>
<dbReference type="InterPro" id="IPR050667">
    <property type="entry name" value="PPR-containing_protein"/>
</dbReference>
<evidence type="ECO:0000256" key="2">
    <source>
        <dbReference type="ARBA" id="ARBA00022737"/>
    </source>
</evidence>
<dbReference type="PROSITE" id="PS51375">
    <property type="entry name" value="PPR"/>
    <property type="match status" value="5"/>
</dbReference>
<keyword evidence="5" id="KW-1185">Reference proteome</keyword>
<evidence type="ECO:0000256" key="1">
    <source>
        <dbReference type="ARBA" id="ARBA00007626"/>
    </source>
</evidence>
<name>A0A8N4EWX2_ELAGV</name>